<evidence type="ECO:0000313" key="3">
    <source>
        <dbReference type="Proteomes" id="UP001139485"/>
    </source>
</evidence>
<comment type="caution">
    <text evidence="2">The sequence shown here is derived from an EMBL/GenBank/DDBJ whole genome shotgun (WGS) entry which is preliminary data.</text>
</comment>
<evidence type="ECO:0000256" key="1">
    <source>
        <dbReference type="SAM" id="SignalP"/>
    </source>
</evidence>
<feature type="signal peptide" evidence="1">
    <location>
        <begin position="1"/>
        <end position="36"/>
    </location>
</feature>
<dbReference type="Proteomes" id="UP001139485">
    <property type="component" value="Unassembled WGS sequence"/>
</dbReference>
<keyword evidence="3" id="KW-1185">Reference proteome</keyword>
<keyword evidence="1" id="KW-0732">Signal</keyword>
<organism evidence="2 3">
    <name type="scientific">Nocardioides bruguierae</name>
    <dbReference type="NCBI Taxonomy" id="2945102"/>
    <lineage>
        <taxon>Bacteria</taxon>
        <taxon>Bacillati</taxon>
        <taxon>Actinomycetota</taxon>
        <taxon>Actinomycetes</taxon>
        <taxon>Propionibacteriales</taxon>
        <taxon>Nocardioidaceae</taxon>
        <taxon>Nocardioides</taxon>
    </lineage>
</organism>
<dbReference type="RefSeq" id="WP_250828544.1">
    <property type="nucleotide sequence ID" value="NZ_JAMOIL010000032.1"/>
</dbReference>
<dbReference type="AlphaFoldDB" id="A0A9X2IH76"/>
<sequence>MSERHSSGSRGRAARACCSAVLASALLVSGATSARAAPATPEHGTRAAVVARERAPVPAPHVAVAESLVVAPTSVRTVAEPRQAGTRARGLRPRHGRGALAEGVRSAVHRSVLRVEHAVAVTVLATALELPVPVLLAAERAHHGARVALTSVRTTAARWISRAAASPGDRSGPPT</sequence>
<accession>A0A9X2IH76</accession>
<name>A0A9X2IH76_9ACTN</name>
<evidence type="ECO:0000313" key="2">
    <source>
        <dbReference type="EMBL" id="MCM0622314.1"/>
    </source>
</evidence>
<evidence type="ECO:0008006" key="4">
    <source>
        <dbReference type="Google" id="ProtNLM"/>
    </source>
</evidence>
<dbReference type="EMBL" id="JAMOIL010000032">
    <property type="protein sequence ID" value="MCM0622314.1"/>
    <property type="molecule type" value="Genomic_DNA"/>
</dbReference>
<reference evidence="2" key="1">
    <citation type="submission" date="2022-05" db="EMBL/GenBank/DDBJ databases">
        <authorList>
            <person name="Tuo L."/>
        </authorList>
    </citation>
    <scope>NUCLEOTIDE SEQUENCE</scope>
    <source>
        <strain evidence="2">BSK12Z-4</strain>
    </source>
</reference>
<proteinExistence type="predicted"/>
<gene>
    <name evidence="2" type="ORF">M8330_18635</name>
</gene>
<feature type="chain" id="PRO_5040818131" description="Secreted protein" evidence="1">
    <location>
        <begin position="37"/>
        <end position="175"/>
    </location>
</feature>
<protein>
    <recommendedName>
        <fullName evidence="4">Secreted protein</fullName>
    </recommendedName>
</protein>